<evidence type="ECO:0000259" key="8">
    <source>
        <dbReference type="PROSITE" id="PS50850"/>
    </source>
</evidence>
<feature type="transmembrane region" description="Helical" evidence="7">
    <location>
        <begin position="236"/>
        <end position="253"/>
    </location>
</feature>
<keyword evidence="6 7" id="KW-0472">Membrane</keyword>
<evidence type="ECO:0000256" key="7">
    <source>
        <dbReference type="SAM" id="Phobius"/>
    </source>
</evidence>
<dbReference type="GO" id="GO:0005886">
    <property type="term" value="C:plasma membrane"/>
    <property type="evidence" value="ECO:0007669"/>
    <property type="project" value="UniProtKB-SubCell"/>
</dbReference>
<dbReference type="Gene3D" id="1.20.1250.20">
    <property type="entry name" value="MFS general substrate transporter like domains"/>
    <property type="match status" value="1"/>
</dbReference>
<accession>A0A251Y3P2</accession>
<feature type="transmembrane region" description="Helical" evidence="7">
    <location>
        <begin position="315"/>
        <end position="333"/>
    </location>
</feature>
<feature type="transmembrane region" description="Helical" evidence="7">
    <location>
        <begin position="340"/>
        <end position="358"/>
    </location>
</feature>
<feature type="transmembrane region" description="Helical" evidence="7">
    <location>
        <begin position="411"/>
        <end position="431"/>
    </location>
</feature>
<dbReference type="Proteomes" id="UP000195011">
    <property type="component" value="Unassembled WGS sequence"/>
</dbReference>
<dbReference type="PROSITE" id="PS50850">
    <property type="entry name" value="MFS"/>
    <property type="match status" value="1"/>
</dbReference>
<keyword evidence="3" id="KW-1003">Cell membrane</keyword>
<dbReference type="SUPFAM" id="SSF103473">
    <property type="entry name" value="MFS general substrate transporter"/>
    <property type="match status" value="1"/>
</dbReference>
<dbReference type="Gene3D" id="1.20.1720.10">
    <property type="entry name" value="Multidrug resistance protein D"/>
    <property type="match status" value="1"/>
</dbReference>
<comment type="caution">
    <text evidence="9">The sequence shown here is derived from an EMBL/GenBank/DDBJ whole genome shotgun (WGS) entry which is preliminary data.</text>
</comment>
<gene>
    <name evidence="9" type="primary">qacA_3</name>
    <name evidence="9" type="ORF">BFL36_12785</name>
</gene>
<evidence type="ECO:0000256" key="4">
    <source>
        <dbReference type="ARBA" id="ARBA00022692"/>
    </source>
</evidence>
<feature type="domain" description="Major facilitator superfamily (MFS) profile" evidence="8">
    <location>
        <begin position="21"/>
        <end position="501"/>
    </location>
</feature>
<dbReference type="PROSITE" id="PS00216">
    <property type="entry name" value="SUGAR_TRANSPORT_1"/>
    <property type="match status" value="1"/>
</dbReference>
<feature type="transmembrane region" description="Helical" evidence="7">
    <location>
        <begin position="57"/>
        <end position="76"/>
    </location>
</feature>
<dbReference type="CDD" id="cd17321">
    <property type="entry name" value="MFS_MMR_MDR_like"/>
    <property type="match status" value="1"/>
</dbReference>
<dbReference type="InterPro" id="IPR020846">
    <property type="entry name" value="MFS_dom"/>
</dbReference>
<dbReference type="RefSeq" id="WP_086518295.1">
    <property type="nucleotide sequence ID" value="NZ_MDJY01000060.1"/>
</dbReference>
<feature type="transmembrane region" description="Helical" evidence="7">
    <location>
        <begin position="145"/>
        <end position="166"/>
    </location>
</feature>
<dbReference type="InterPro" id="IPR011701">
    <property type="entry name" value="MFS"/>
</dbReference>
<evidence type="ECO:0000256" key="1">
    <source>
        <dbReference type="ARBA" id="ARBA00004651"/>
    </source>
</evidence>
<keyword evidence="2" id="KW-0813">Transport</keyword>
<feature type="transmembrane region" description="Helical" evidence="7">
    <location>
        <begin position="364"/>
        <end position="390"/>
    </location>
</feature>
<dbReference type="AlphaFoldDB" id="A0A251Y3P2"/>
<evidence type="ECO:0000256" key="3">
    <source>
        <dbReference type="ARBA" id="ARBA00022475"/>
    </source>
</evidence>
<name>A0A251Y3P2_9MICO</name>
<organism evidence="9 10">
    <name type="scientific">Clavibacter michiganensis</name>
    <dbReference type="NCBI Taxonomy" id="28447"/>
    <lineage>
        <taxon>Bacteria</taxon>
        <taxon>Bacillati</taxon>
        <taxon>Actinomycetota</taxon>
        <taxon>Actinomycetes</taxon>
        <taxon>Micrococcales</taxon>
        <taxon>Microbacteriaceae</taxon>
        <taxon>Clavibacter</taxon>
    </lineage>
</organism>
<reference evidence="9 10" key="1">
    <citation type="submission" date="2016-08" db="EMBL/GenBank/DDBJ databases">
        <title>Genome sequence of Clavibacter michiganensis spp strain CFBP8017.</title>
        <authorList>
            <person name="Thapa S.P."/>
            <person name="Coaker G."/>
            <person name="Jacques M.-A."/>
        </authorList>
    </citation>
    <scope>NUCLEOTIDE SEQUENCE [LARGE SCALE GENOMIC DNA]</scope>
    <source>
        <strain evidence="9">CFBP8017</strain>
    </source>
</reference>
<dbReference type="EMBL" id="MDJY01000060">
    <property type="protein sequence ID" value="OUE18911.1"/>
    <property type="molecule type" value="Genomic_DNA"/>
</dbReference>
<evidence type="ECO:0000256" key="2">
    <source>
        <dbReference type="ARBA" id="ARBA00022448"/>
    </source>
</evidence>
<evidence type="ECO:0000256" key="6">
    <source>
        <dbReference type="ARBA" id="ARBA00023136"/>
    </source>
</evidence>
<keyword evidence="4 7" id="KW-0812">Transmembrane</keyword>
<dbReference type="InterPro" id="IPR005829">
    <property type="entry name" value="Sugar_transporter_CS"/>
</dbReference>
<feature type="transmembrane region" description="Helical" evidence="7">
    <location>
        <begin position="112"/>
        <end position="133"/>
    </location>
</feature>
<dbReference type="Pfam" id="PF07690">
    <property type="entry name" value="MFS_1"/>
    <property type="match status" value="1"/>
</dbReference>
<proteinExistence type="predicted"/>
<dbReference type="PANTHER" id="PTHR42718:SF47">
    <property type="entry name" value="METHYL VIOLOGEN RESISTANCE PROTEIN SMVA"/>
    <property type="match status" value="1"/>
</dbReference>
<feature type="transmembrane region" description="Helical" evidence="7">
    <location>
        <begin position="207"/>
        <end position="224"/>
    </location>
</feature>
<evidence type="ECO:0000256" key="5">
    <source>
        <dbReference type="ARBA" id="ARBA00022989"/>
    </source>
</evidence>
<feature type="transmembrane region" description="Helical" evidence="7">
    <location>
        <begin position="274"/>
        <end position="295"/>
    </location>
</feature>
<feature type="transmembrane region" description="Helical" evidence="7">
    <location>
        <begin position="88"/>
        <end position="106"/>
    </location>
</feature>
<evidence type="ECO:0000313" key="9">
    <source>
        <dbReference type="EMBL" id="OUE18911.1"/>
    </source>
</evidence>
<dbReference type="PANTHER" id="PTHR42718">
    <property type="entry name" value="MAJOR FACILITATOR SUPERFAMILY MULTIDRUG TRANSPORTER MFSC"/>
    <property type="match status" value="1"/>
</dbReference>
<dbReference type="GO" id="GO:0022857">
    <property type="term" value="F:transmembrane transporter activity"/>
    <property type="evidence" value="ECO:0007669"/>
    <property type="project" value="InterPro"/>
</dbReference>
<feature type="transmembrane region" description="Helical" evidence="7">
    <location>
        <begin position="19"/>
        <end position="45"/>
    </location>
</feature>
<sequence length="508" mass="51992">MTTTAPGATRARTATTRDWVALTVLTLAVTLIAVDGTVLALAAPALTEALAPTATQLLWIGDVYSFAVAGLLVTMGNVADRFGRKRQLMIGSVAFAAASALAAFAPTAEMLILARALLGVAAASLMPSTLSIIRNIFEVPAQRTRAVAVWSAGALGGAAVAPLVGGYLLENFWWGAVFLINVPVVLVLVGVGIFVIPESRNPHPGPFDVLSAVLSMSTIIPLVYAVKHLAGHGFDWTVLPAAAVGLVSGFVFVRRQRSLTFPLIDVALFRDRAFLGAVLAALVSTFALSGLLFFFSQYLQLVRGYGPFAAGLRELPLTIASIGVILLVGIALARLGRGRAIAAGLLLAALGMGGLAIAEGASTYLWIGVALVAIGLGLGLSSTLTTDAVVGAAPRDRAGSAAAIAETAYELGVALGIALLGSLLTILYRAALTLPAGLPGGQRDAITESLAQAVTVTGQQGALLAEAQHAFTAAMQATSGTAAILLAIGALLAWRVIPSAATVERQEH</sequence>
<evidence type="ECO:0000313" key="10">
    <source>
        <dbReference type="Proteomes" id="UP000195011"/>
    </source>
</evidence>
<feature type="transmembrane region" description="Helical" evidence="7">
    <location>
        <begin position="172"/>
        <end position="195"/>
    </location>
</feature>
<protein>
    <submittedName>
        <fullName evidence="9">Antiseptic resistance protein</fullName>
    </submittedName>
</protein>
<feature type="transmembrane region" description="Helical" evidence="7">
    <location>
        <begin position="473"/>
        <end position="497"/>
    </location>
</feature>
<keyword evidence="5 7" id="KW-1133">Transmembrane helix</keyword>
<comment type="subcellular location">
    <subcellularLocation>
        <location evidence="1">Cell membrane</location>
        <topology evidence="1">Multi-pass membrane protein</topology>
    </subcellularLocation>
</comment>
<dbReference type="InterPro" id="IPR036259">
    <property type="entry name" value="MFS_trans_sf"/>
</dbReference>